<reference evidence="1 2" key="1">
    <citation type="submission" date="2018-09" db="EMBL/GenBank/DDBJ databases">
        <title>Mesorhizobium carmichaelinearum sp. nov. isolated from Carmichaelinea spp. root nodules in New Zealand.</title>
        <authorList>
            <person name="De Meyer S.E."/>
        </authorList>
    </citation>
    <scope>NUCLEOTIDE SEQUENCE [LARGE SCALE GENOMIC DNA]</scope>
    <source>
        <strain evidence="1 2">LMG 28313</strain>
    </source>
</reference>
<comment type="caution">
    <text evidence="1">The sequence shown here is derived from an EMBL/GenBank/DDBJ whole genome shotgun (WGS) entry which is preliminary data.</text>
</comment>
<organism evidence="1 2">
    <name type="scientific">Mesorhizobium jarvisii</name>
    <dbReference type="NCBI Taxonomy" id="1777867"/>
    <lineage>
        <taxon>Bacteria</taxon>
        <taxon>Pseudomonadati</taxon>
        <taxon>Pseudomonadota</taxon>
        <taxon>Alphaproteobacteria</taxon>
        <taxon>Hyphomicrobiales</taxon>
        <taxon>Phyllobacteriaceae</taxon>
        <taxon>Mesorhizobium</taxon>
    </lineage>
</organism>
<name>A0A6M7TI27_9HYPH</name>
<evidence type="ECO:0000313" key="2">
    <source>
        <dbReference type="Proteomes" id="UP000275530"/>
    </source>
</evidence>
<dbReference type="AlphaFoldDB" id="A0A6M7TI27"/>
<evidence type="ECO:0000313" key="1">
    <source>
        <dbReference type="EMBL" id="RJT37019.1"/>
    </source>
</evidence>
<dbReference type="EMBL" id="QZXA01000002">
    <property type="protein sequence ID" value="RJT37019.1"/>
    <property type="molecule type" value="Genomic_DNA"/>
</dbReference>
<sequence>MFFAASSRTTAALAAGYWNAAAISRHCRLPTEPTMSSFWNEAIEATKGSD</sequence>
<accession>A0A6M7TI27</accession>
<proteinExistence type="predicted"/>
<dbReference type="Proteomes" id="UP000275530">
    <property type="component" value="Unassembled WGS sequence"/>
</dbReference>
<gene>
    <name evidence="1" type="ORF">D3242_06820</name>
</gene>
<keyword evidence="2" id="KW-1185">Reference proteome</keyword>
<protein>
    <submittedName>
        <fullName evidence="1">Uncharacterized protein</fullName>
    </submittedName>
</protein>